<gene>
    <name evidence="1" type="ORF">D6D13_10175</name>
</gene>
<sequence length="67" mass="7665">MRSRRTLPFAFGEEKVYAHKVILSSVSIATSSTYRVSGYSDVVVYAMLRYIYGSPLDEDYEEFPGEE</sequence>
<protein>
    <recommendedName>
        <fullName evidence="2">BTB domain-containing protein</fullName>
    </recommendedName>
</protein>
<evidence type="ECO:0008006" key="2">
    <source>
        <dbReference type="Google" id="ProtNLM"/>
    </source>
</evidence>
<name>A0A4S9BZ78_AURPU</name>
<evidence type="ECO:0000313" key="1">
    <source>
        <dbReference type="EMBL" id="THW99355.1"/>
    </source>
</evidence>
<dbReference type="SUPFAM" id="SSF54695">
    <property type="entry name" value="POZ domain"/>
    <property type="match status" value="1"/>
</dbReference>
<comment type="caution">
    <text evidence="1">The sequence shown here is derived from an EMBL/GenBank/DDBJ whole genome shotgun (WGS) entry which is preliminary data.</text>
</comment>
<organism evidence="1">
    <name type="scientific">Aureobasidium pullulans</name>
    <name type="common">Black yeast</name>
    <name type="synonym">Pullularia pullulans</name>
    <dbReference type="NCBI Taxonomy" id="5580"/>
    <lineage>
        <taxon>Eukaryota</taxon>
        <taxon>Fungi</taxon>
        <taxon>Dikarya</taxon>
        <taxon>Ascomycota</taxon>
        <taxon>Pezizomycotina</taxon>
        <taxon>Dothideomycetes</taxon>
        <taxon>Dothideomycetidae</taxon>
        <taxon>Dothideales</taxon>
        <taxon>Saccotheciaceae</taxon>
        <taxon>Aureobasidium</taxon>
    </lineage>
</organism>
<dbReference type="AlphaFoldDB" id="A0A4S9BZ78"/>
<accession>A0A4S9BZ78</accession>
<dbReference type="EMBL" id="QZAS01000077">
    <property type="protein sequence ID" value="THW99355.1"/>
    <property type="molecule type" value="Genomic_DNA"/>
</dbReference>
<proteinExistence type="predicted"/>
<dbReference type="CDD" id="cd18186">
    <property type="entry name" value="BTB_POZ_ZBTB_KLHL-like"/>
    <property type="match status" value="1"/>
</dbReference>
<dbReference type="InterPro" id="IPR011333">
    <property type="entry name" value="SKP1/BTB/POZ_sf"/>
</dbReference>
<reference evidence="1" key="1">
    <citation type="submission" date="2018-10" db="EMBL/GenBank/DDBJ databases">
        <title>Fifty Aureobasidium pullulans genomes reveal a recombining polyextremotolerant generalist.</title>
        <authorList>
            <person name="Gostincar C."/>
            <person name="Turk M."/>
            <person name="Zajc J."/>
            <person name="Gunde-Cimerman N."/>
        </authorList>
    </citation>
    <scope>NUCLEOTIDE SEQUENCE [LARGE SCALE GENOMIC DNA]</scope>
    <source>
        <strain evidence="1">EXF-10085</strain>
    </source>
</reference>